<feature type="domain" description="PP4R3 EVH1-like" evidence="5">
    <location>
        <begin position="2"/>
        <end position="100"/>
    </location>
</feature>
<dbReference type="PANTHER" id="PTHR23318:SF0">
    <property type="entry name" value="SERINE_THREONINE-PROTEIN PHOSPHATASE 4 REGULATORY SUBUNIT 3"/>
    <property type="match status" value="1"/>
</dbReference>
<dbReference type="GO" id="GO:0005654">
    <property type="term" value="C:nucleoplasm"/>
    <property type="evidence" value="ECO:0007669"/>
    <property type="project" value="TreeGrafter"/>
</dbReference>
<dbReference type="EMBL" id="KN880433">
    <property type="protein sequence ID" value="KIY73923.1"/>
    <property type="molecule type" value="Genomic_DNA"/>
</dbReference>
<protein>
    <submittedName>
        <fullName evidence="6">DUF625-domain-containing protein</fullName>
    </submittedName>
</protein>
<dbReference type="Pfam" id="PF04802">
    <property type="entry name" value="PP4R3"/>
    <property type="match status" value="1"/>
</dbReference>
<dbReference type="SUPFAM" id="SSF48371">
    <property type="entry name" value="ARM repeat"/>
    <property type="match status" value="1"/>
</dbReference>
<proteinExistence type="predicted"/>
<keyword evidence="2" id="KW-0539">Nucleus</keyword>
<feature type="compositionally biased region" description="Low complexity" evidence="3">
    <location>
        <begin position="111"/>
        <end position="123"/>
    </location>
</feature>
<dbReference type="InterPro" id="IPR051137">
    <property type="entry name" value="PP4R3-like"/>
</dbReference>
<evidence type="ECO:0000313" key="6">
    <source>
        <dbReference type="EMBL" id="KIY73923.1"/>
    </source>
</evidence>
<evidence type="ECO:0000259" key="4">
    <source>
        <dbReference type="Pfam" id="PF04802"/>
    </source>
</evidence>
<dbReference type="Pfam" id="PF22972">
    <property type="entry name" value="EVH1_PP4R3"/>
    <property type="match status" value="1"/>
</dbReference>
<dbReference type="InterPro" id="IPR055236">
    <property type="entry name" value="EVH1_PP4R3"/>
</dbReference>
<name>A0A0D7BTR9_9AGAR</name>
<dbReference type="InterPro" id="IPR011993">
    <property type="entry name" value="PH-like_dom_sf"/>
</dbReference>
<dbReference type="SUPFAM" id="SSF50729">
    <property type="entry name" value="PH domain-like"/>
    <property type="match status" value="1"/>
</dbReference>
<accession>A0A0D7BTR9</accession>
<feature type="compositionally biased region" description="Acidic residues" evidence="3">
    <location>
        <begin position="843"/>
        <end position="857"/>
    </location>
</feature>
<feature type="region of interest" description="Disordered" evidence="3">
    <location>
        <begin position="781"/>
        <end position="990"/>
    </location>
</feature>
<gene>
    <name evidence="6" type="ORF">CYLTODRAFT_406319</name>
</gene>
<comment type="subcellular location">
    <subcellularLocation>
        <location evidence="1">Nucleus</location>
    </subcellularLocation>
</comment>
<dbReference type="GO" id="GO:0006974">
    <property type="term" value="P:DNA damage response"/>
    <property type="evidence" value="ECO:0007669"/>
    <property type="project" value="TreeGrafter"/>
</dbReference>
<feature type="compositionally biased region" description="Polar residues" evidence="3">
    <location>
        <begin position="964"/>
        <end position="973"/>
    </location>
</feature>
<dbReference type="Proteomes" id="UP000054007">
    <property type="component" value="Unassembled WGS sequence"/>
</dbReference>
<keyword evidence="7" id="KW-1185">Reference proteome</keyword>
<organism evidence="6 7">
    <name type="scientific">Cylindrobasidium torrendii FP15055 ss-10</name>
    <dbReference type="NCBI Taxonomy" id="1314674"/>
    <lineage>
        <taxon>Eukaryota</taxon>
        <taxon>Fungi</taxon>
        <taxon>Dikarya</taxon>
        <taxon>Basidiomycota</taxon>
        <taxon>Agaricomycotina</taxon>
        <taxon>Agaricomycetes</taxon>
        <taxon>Agaricomycetidae</taxon>
        <taxon>Agaricales</taxon>
        <taxon>Marasmiineae</taxon>
        <taxon>Physalacriaceae</taxon>
        <taxon>Cylindrobasidium</taxon>
    </lineage>
</organism>
<dbReference type="PANTHER" id="PTHR23318">
    <property type="entry name" value="ATP SYNTHASE GAMMA-RELATED"/>
    <property type="match status" value="1"/>
</dbReference>
<feature type="region of interest" description="Disordered" evidence="3">
    <location>
        <begin position="327"/>
        <end position="351"/>
    </location>
</feature>
<dbReference type="Gene3D" id="2.30.29.30">
    <property type="entry name" value="Pleckstrin-homology domain (PH domain)/Phosphotyrosine-binding domain (PTB)"/>
    <property type="match status" value="1"/>
</dbReference>
<dbReference type="STRING" id="1314674.A0A0D7BTR9"/>
<feature type="region of interest" description="Disordered" evidence="3">
    <location>
        <begin position="103"/>
        <end position="123"/>
    </location>
</feature>
<feature type="compositionally biased region" description="Basic and acidic residues" evidence="3">
    <location>
        <begin position="858"/>
        <end position="867"/>
    </location>
</feature>
<dbReference type="InterPro" id="IPR006887">
    <property type="entry name" value="P4R3-like_central_dom"/>
</dbReference>
<dbReference type="GO" id="GO:0072542">
    <property type="term" value="F:protein phosphatase activator activity"/>
    <property type="evidence" value="ECO:0007669"/>
    <property type="project" value="TreeGrafter"/>
</dbReference>
<reference evidence="6 7" key="1">
    <citation type="journal article" date="2015" name="Fungal Genet. Biol.">
        <title>Evolution of novel wood decay mechanisms in Agaricales revealed by the genome sequences of Fistulina hepatica and Cylindrobasidium torrendii.</title>
        <authorList>
            <person name="Floudas D."/>
            <person name="Held B.W."/>
            <person name="Riley R."/>
            <person name="Nagy L.G."/>
            <person name="Koehler G."/>
            <person name="Ransdell A.S."/>
            <person name="Younus H."/>
            <person name="Chow J."/>
            <person name="Chiniquy J."/>
            <person name="Lipzen A."/>
            <person name="Tritt A."/>
            <person name="Sun H."/>
            <person name="Haridas S."/>
            <person name="LaButti K."/>
            <person name="Ohm R.A."/>
            <person name="Kues U."/>
            <person name="Blanchette R.A."/>
            <person name="Grigoriev I.V."/>
            <person name="Minto R.E."/>
            <person name="Hibbett D.S."/>
        </authorList>
    </citation>
    <scope>NUCLEOTIDE SEQUENCE [LARGE SCALE GENOMIC DNA]</scope>
    <source>
        <strain evidence="6 7">FP15055 ss-10</strain>
    </source>
</reference>
<sequence>MKRVKVYQLIGARWVDRGTAFCFGHFSQDGSEALLTARSERNFQDVVLTTTIRSSDVYQRQQDTLIVWTEPDGVDYALSFQEPEGCAEVWNFIDEVQRHMSTAEENANAISSSPSLGSMGSDSASTQIIRTGRLPPPELSIIPDIDSAIKTLARMQNLKERICEHIQAENYIKMLIDIMAVAERDEDVTSLHALNSLIMTILTLNDHSMYEHILEDDLFLGVVGMLEYDRELPGFKANYREFLSAATEYHEPIPFSDPSIQKKIHHTYRLQFLKDVALARSLDDSTFNVLNSCIIFNQIDIISHIQQDQTFLRKIVRMYVDEDILNGGGNRKRPESSNGELKPPSDSPLEGLSEEDALKRRAEVILLIQQLCAMGKNVQLPARMTLFRSLVDRGILFAVQWALGQYEKADTQRAVINAGGEILSALLDHDINGVRGHVLKQVVALDKERTAGKKGAENQKTILEMACCVMATSKDLAVQSLVGDALKTWLDVPQDANAAATSEAHPGPAKQALRKDEPGTERFMEYFYKDCVKILLRPFDALADWQNCGASLSFTREQTNQHVYLCDLLHNFVQQHNFRSHFLLMSSGILPKLPTLFKARDKHLQHASFRIFRLILKQANPNMLAQLIKLDLLKPILDLTLRESRRDNLLSCSCQDYFTFMMKENLKELIKHCMVNHEDEIKALCKTPLGATRFQMFIQRYERNNEPPPPEEVKTEKSDLSELWVNRSGLDIEEESYFNGDDDDDDIIPAISTQWSRSGSLPFANQRVSLKRKRNVGHARNISGFSFPKSGLVDKEHKGKQKKKDGKASLVDYDDDESSGDEIGPHESEQRTISPSPPPSLPDPDEFDDDETADEDEKIERMLEELHSQTSSRPESPAPGMMSTPALLRPGEKRRRDEDEDEDEMERLVKTKKPNVGSRKASAPVKGTNTNGASKDAEGDDNMATGDDPPSQPPAKKLKLKIGSLSTSTNSTAKAGDSESEPGPKDGDAG</sequence>
<dbReference type="AlphaFoldDB" id="A0A0D7BTR9"/>
<dbReference type="InterPro" id="IPR016024">
    <property type="entry name" value="ARM-type_fold"/>
</dbReference>
<evidence type="ECO:0000313" key="7">
    <source>
        <dbReference type="Proteomes" id="UP000054007"/>
    </source>
</evidence>
<dbReference type="OrthoDB" id="27483at2759"/>
<evidence type="ECO:0000256" key="1">
    <source>
        <dbReference type="ARBA" id="ARBA00004123"/>
    </source>
</evidence>
<evidence type="ECO:0000256" key="3">
    <source>
        <dbReference type="SAM" id="MobiDB-lite"/>
    </source>
</evidence>
<evidence type="ECO:0000256" key="2">
    <source>
        <dbReference type="ARBA" id="ARBA00023242"/>
    </source>
</evidence>
<feature type="domain" description="Serine/threonine-protein phosphatase 4 regulatory subunit 3-like central" evidence="4">
    <location>
        <begin position="145"/>
        <end position="702"/>
    </location>
</feature>
<evidence type="ECO:0000259" key="5">
    <source>
        <dbReference type="Pfam" id="PF22972"/>
    </source>
</evidence>
<dbReference type="GO" id="GO:0030289">
    <property type="term" value="C:protein phosphatase 4 complex"/>
    <property type="evidence" value="ECO:0007669"/>
    <property type="project" value="TreeGrafter"/>
</dbReference>